<feature type="domain" description="C2H2-type" evidence="8">
    <location>
        <begin position="129"/>
        <end position="156"/>
    </location>
</feature>
<comment type="subcellular location">
    <subcellularLocation>
        <location evidence="1">Nucleus</location>
    </subcellularLocation>
</comment>
<dbReference type="SUPFAM" id="SSF57667">
    <property type="entry name" value="beta-beta-alpha zinc fingers"/>
    <property type="match status" value="3"/>
</dbReference>
<evidence type="ECO:0000313" key="9">
    <source>
        <dbReference type="EMBL" id="CAF0968745.1"/>
    </source>
</evidence>
<evidence type="ECO:0000256" key="6">
    <source>
        <dbReference type="ARBA" id="ARBA00023242"/>
    </source>
</evidence>
<dbReference type="EMBL" id="CAJNOL010000259">
    <property type="protein sequence ID" value="CAF0968745.1"/>
    <property type="molecule type" value="Genomic_DNA"/>
</dbReference>
<evidence type="ECO:0000256" key="3">
    <source>
        <dbReference type="ARBA" id="ARBA00022737"/>
    </source>
</evidence>
<feature type="domain" description="C2H2-type" evidence="8">
    <location>
        <begin position="35"/>
        <end position="63"/>
    </location>
</feature>
<keyword evidence="2" id="KW-0479">Metal-binding</keyword>
<dbReference type="InterPro" id="IPR022755">
    <property type="entry name" value="Znf_C2H2_jaz"/>
</dbReference>
<comment type="caution">
    <text evidence="9">The sequence shown here is derived from an EMBL/GenBank/DDBJ whole genome shotgun (WGS) entry which is preliminary data.</text>
</comment>
<gene>
    <name evidence="9" type="ORF">JXQ802_LOCUS12551</name>
</gene>
<dbReference type="InterPro" id="IPR050888">
    <property type="entry name" value="ZnF_C2H2-type_TF"/>
</dbReference>
<proteinExistence type="predicted"/>
<feature type="domain" description="C2H2-type" evidence="8">
    <location>
        <begin position="246"/>
        <end position="276"/>
    </location>
</feature>
<sequence length="362" mass="43023">MDSKSHQCSICKKSFSRPSKLQHHIAYHHEKKFSFECIQCGKPYSNQDHVNRHYRTVHQQENITTKKFNCMINNCTKTFANKQNLDRHIRIAHKKTKLKSIKCLYCFEYVESLESHLILKHNSISIDKLKCLDCSKEFSSIKSLIHHRIIHTDHPLALRVLYDERRELDVQWTMNRLLDEIERQQVFKCDLCNRIFRSLFQLDQHRNSKIHQDEFICQYPNCGKRFLYMRNLRHHAKIHHENISRLPCPMNSCSKTFTCQASICRHLSKCHSSNDIIEQINTKQKQIHRRQSNIQSLLSGFNSRKLNQENEISKQMKHLLKLLLTDDNLVNIPDENMDTNMNENSFDQDLLNGYHDIGLVEL</sequence>
<keyword evidence="3" id="KW-0677">Repeat</keyword>
<dbReference type="Pfam" id="PF00096">
    <property type="entry name" value="zf-C2H2"/>
    <property type="match status" value="3"/>
</dbReference>
<dbReference type="Pfam" id="PF12171">
    <property type="entry name" value="zf-C2H2_jaz"/>
    <property type="match status" value="1"/>
</dbReference>
<dbReference type="InterPro" id="IPR013087">
    <property type="entry name" value="Znf_C2H2_type"/>
</dbReference>
<evidence type="ECO:0000256" key="2">
    <source>
        <dbReference type="ARBA" id="ARBA00022723"/>
    </source>
</evidence>
<evidence type="ECO:0000256" key="5">
    <source>
        <dbReference type="ARBA" id="ARBA00022833"/>
    </source>
</evidence>
<feature type="domain" description="C2H2-type" evidence="8">
    <location>
        <begin position="6"/>
        <end position="33"/>
    </location>
</feature>
<accession>A0A814EFV7</accession>
<protein>
    <recommendedName>
        <fullName evidence="8">C2H2-type domain-containing protein</fullName>
    </recommendedName>
</protein>
<evidence type="ECO:0000256" key="1">
    <source>
        <dbReference type="ARBA" id="ARBA00004123"/>
    </source>
</evidence>
<keyword evidence="10" id="KW-1185">Reference proteome</keyword>
<dbReference type="PANTHER" id="PTHR24406">
    <property type="entry name" value="TRANSCRIPTIONAL REPRESSOR CTCFL-RELATED"/>
    <property type="match status" value="1"/>
</dbReference>
<dbReference type="SMART" id="SM00355">
    <property type="entry name" value="ZnF_C2H2"/>
    <property type="match status" value="8"/>
</dbReference>
<dbReference type="PROSITE" id="PS00028">
    <property type="entry name" value="ZINC_FINGER_C2H2_1"/>
    <property type="match status" value="6"/>
</dbReference>
<reference evidence="9" key="1">
    <citation type="submission" date="2021-02" db="EMBL/GenBank/DDBJ databases">
        <authorList>
            <person name="Nowell W R."/>
        </authorList>
    </citation>
    <scope>NUCLEOTIDE SEQUENCE</scope>
</reference>
<dbReference type="Gene3D" id="3.30.160.60">
    <property type="entry name" value="Classic Zinc Finger"/>
    <property type="match status" value="4"/>
</dbReference>
<evidence type="ECO:0000256" key="7">
    <source>
        <dbReference type="PROSITE-ProRule" id="PRU00042"/>
    </source>
</evidence>
<dbReference type="PROSITE" id="PS50157">
    <property type="entry name" value="ZINC_FINGER_C2H2_2"/>
    <property type="match status" value="7"/>
</dbReference>
<feature type="domain" description="C2H2-type" evidence="8">
    <location>
        <begin position="68"/>
        <end position="98"/>
    </location>
</feature>
<evidence type="ECO:0000259" key="8">
    <source>
        <dbReference type="PROSITE" id="PS50157"/>
    </source>
</evidence>
<keyword evidence="5" id="KW-0862">Zinc</keyword>
<evidence type="ECO:0000256" key="4">
    <source>
        <dbReference type="ARBA" id="ARBA00022771"/>
    </source>
</evidence>
<dbReference type="GO" id="GO:0005634">
    <property type="term" value="C:nucleus"/>
    <property type="evidence" value="ECO:0007669"/>
    <property type="project" value="UniProtKB-SubCell"/>
</dbReference>
<organism evidence="9 10">
    <name type="scientific">Rotaria sordida</name>
    <dbReference type="NCBI Taxonomy" id="392033"/>
    <lineage>
        <taxon>Eukaryota</taxon>
        <taxon>Metazoa</taxon>
        <taxon>Spiralia</taxon>
        <taxon>Gnathifera</taxon>
        <taxon>Rotifera</taxon>
        <taxon>Eurotatoria</taxon>
        <taxon>Bdelloidea</taxon>
        <taxon>Philodinida</taxon>
        <taxon>Philodinidae</taxon>
        <taxon>Rotaria</taxon>
    </lineage>
</organism>
<dbReference type="GO" id="GO:0008270">
    <property type="term" value="F:zinc ion binding"/>
    <property type="evidence" value="ECO:0007669"/>
    <property type="project" value="UniProtKB-KW"/>
</dbReference>
<evidence type="ECO:0000313" key="10">
    <source>
        <dbReference type="Proteomes" id="UP000663870"/>
    </source>
</evidence>
<keyword evidence="4 7" id="KW-0863">Zinc-finger</keyword>
<dbReference type="AlphaFoldDB" id="A0A814EFV7"/>
<dbReference type="Proteomes" id="UP000663870">
    <property type="component" value="Unassembled WGS sequence"/>
</dbReference>
<keyword evidence="6" id="KW-0539">Nucleus</keyword>
<feature type="domain" description="C2H2-type" evidence="8">
    <location>
        <begin position="187"/>
        <end position="216"/>
    </location>
</feature>
<dbReference type="InterPro" id="IPR036236">
    <property type="entry name" value="Znf_C2H2_sf"/>
</dbReference>
<feature type="domain" description="C2H2-type" evidence="8">
    <location>
        <begin position="215"/>
        <end position="239"/>
    </location>
</feature>
<name>A0A814EFV7_9BILA</name>